<evidence type="ECO:0000256" key="2">
    <source>
        <dbReference type="ARBA" id="ARBA00006991"/>
    </source>
</evidence>
<feature type="domain" description="C2H2-type" evidence="11">
    <location>
        <begin position="116"/>
        <end position="143"/>
    </location>
</feature>
<evidence type="ECO:0000256" key="4">
    <source>
        <dbReference type="ARBA" id="ARBA00022737"/>
    </source>
</evidence>
<reference evidence="12" key="2">
    <citation type="submission" date="2025-09" db="UniProtKB">
        <authorList>
            <consortium name="Ensembl"/>
        </authorList>
    </citation>
    <scope>IDENTIFICATION</scope>
</reference>
<evidence type="ECO:0000256" key="9">
    <source>
        <dbReference type="PROSITE-ProRule" id="PRU00042"/>
    </source>
</evidence>
<evidence type="ECO:0000259" key="11">
    <source>
        <dbReference type="PROSITE" id="PS50157"/>
    </source>
</evidence>
<evidence type="ECO:0000256" key="5">
    <source>
        <dbReference type="ARBA" id="ARBA00022771"/>
    </source>
</evidence>
<dbReference type="SMART" id="SM00355">
    <property type="entry name" value="ZnF_C2H2"/>
    <property type="match status" value="3"/>
</dbReference>
<reference evidence="12" key="1">
    <citation type="submission" date="2025-08" db="UniProtKB">
        <authorList>
            <consortium name="Ensembl"/>
        </authorList>
    </citation>
    <scope>IDENTIFICATION</scope>
</reference>
<keyword evidence="5 9" id="KW-0863">Zinc-finger</keyword>
<keyword evidence="7" id="KW-0238">DNA-binding</keyword>
<evidence type="ECO:0000256" key="1">
    <source>
        <dbReference type="ARBA" id="ARBA00004123"/>
    </source>
</evidence>
<dbReference type="InterPro" id="IPR013087">
    <property type="entry name" value="Znf_C2H2_type"/>
</dbReference>
<feature type="domain" description="C2H2-type" evidence="11">
    <location>
        <begin position="88"/>
        <end position="115"/>
    </location>
</feature>
<comment type="similarity">
    <text evidence="2">Belongs to the krueppel C2H2-type zinc-finger protein family.</text>
</comment>
<evidence type="ECO:0000313" key="12">
    <source>
        <dbReference type="Ensembl" id="ENSCCEP00000004347.1"/>
    </source>
</evidence>
<sequence length="187" mass="20758">MNLGKEETPAQGTLLLFISPQTGILRDQTMSRWSRKRKSPGDAAQGGAANSVQGAARRKDPPKCQEHGQRSSRSSELGVKPHGGEKPHKCLECGKSVSRSSDLKKHQRIHTGEKPYECGKCGKSFRSTSDLMKHQVIHTGERPYTCLECGKSFGWSSDLRKHQRIHTGERPYECPQLTPVGLHIFLA</sequence>
<dbReference type="FunFam" id="3.30.160.60:FF:002343">
    <property type="entry name" value="Zinc finger protein 33A"/>
    <property type="match status" value="2"/>
</dbReference>
<organism evidence="12 13">
    <name type="scientific">Cyanistes caeruleus</name>
    <name type="common">Eurasian blue tit</name>
    <name type="synonym">Parus caeruleus</name>
    <dbReference type="NCBI Taxonomy" id="156563"/>
    <lineage>
        <taxon>Eukaryota</taxon>
        <taxon>Metazoa</taxon>
        <taxon>Chordata</taxon>
        <taxon>Craniata</taxon>
        <taxon>Vertebrata</taxon>
        <taxon>Euteleostomi</taxon>
        <taxon>Archelosauria</taxon>
        <taxon>Archosauria</taxon>
        <taxon>Dinosauria</taxon>
        <taxon>Saurischia</taxon>
        <taxon>Theropoda</taxon>
        <taxon>Coelurosauria</taxon>
        <taxon>Aves</taxon>
        <taxon>Neognathae</taxon>
        <taxon>Neoaves</taxon>
        <taxon>Telluraves</taxon>
        <taxon>Australaves</taxon>
        <taxon>Passeriformes</taxon>
        <taxon>Paridae</taxon>
        <taxon>Cyanistes</taxon>
    </lineage>
</organism>
<dbReference type="GO" id="GO:0008270">
    <property type="term" value="F:zinc ion binding"/>
    <property type="evidence" value="ECO:0007669"/>
    <property type="project" value="UniProtKB-KW"/>
</dbReference>
<accession>A0A8C0U682</accession>
<dbReference type="PANTHER" id="PTHR23226:SF423">
    <property type="entry name" value="C2H2-TYPE DOMAIN-CONTAINING PROTEIN"/>
    <property type="match status" value="1"/>
</dbReference>
<keyword evidence="8" id="KW-0539">Nucleus</keyword>
<feature type="region of interest" description="Disordered" evidence="10">
    <location>
        <begin position="1"/>
        <end position="93"/>
    </location>
</feature>
<evidence type="ECO:0000313" key="13">
    <source>
        <dbReference type="Proteomes" id="UP000694410"/>
    </source>
</evidence>
<evidence type="ECO:0000256" key="3">
    <source>
        <dbReference type="ARBA" id="ARBA00022723"/>
    </source>
</evidence>
<feature type="compositionally biased region" description="Basic and acidic residues" evidence="10">
    <location>
        <begin position="57"/>
        <end position="69"/>
    </location>
</feature>
<dbReference type="FunFam" id="3.30.160.60:FF:001174">
    <property type="entry name" value="zinc finger protein 527 isoform X1"/>
    <property type="match status" value="1"/>
</dbReference>
<keyword evidence="4" id="KW-0677">Repeat</keyword>
<evidence type="ECO:0000256" key="10">
    <source>
        <dbReference type="SAM" id="MobiDB-lite"/>
    </source>
</evidence>
<dbReference type="Pfam" id="PF00096">
    <property type="entry name" value="zf-C2H2"/>
    <property type="match status" value="3"/>
</dbReference>
<dbReference type="SUPFAM" id="SSF57667">
    <property type="entry name" value="beta-beta-alpha zinc fingers"/>
    <property type="match status" value="2"/>
</dbReference>
<proteinExistence type="inferred from homology"/>
<comment type="subcellular location">
    <subcellularLocation>
        <location evidence="1">Nucleus</location>
    </subcellularLocation>
</comment>
<dbReference type="Proteomes" id="UP000694410">
    <property type="component" value="Unplaced"/>
</dbReference>
<dbReference type="PROSITE" id="PS00028">
    <property type="entry name" value="ZINC_FINGER_C2H2_1"/>
    <property type="match status" value="3"/>
</dbReference>
<gene>
    <name evidence="12" type="primary">LOC111943693</name>
</gene>
<dbReference type="PANTHER" id="PTHR23226">
    <property type="entry name" value="ZINC FINGER AND SCAN DOMAIN-CONTAINING"/>
    <property type="match status" value="1"/>
</dbReference>
<evidence type="ECO:0000256" key="6">
    <source>
        <dbReference type="ARBA" id="ARBA00022833"/>
    </source>
</evidence>
<dbReference type="Ensembl" id="ENSCCET00000007258.1">
    <property type="protein sequence ID" value="ENSCCEP00000004347.1"/>
    <property type="gene ID" value="ENSCCEG00000004839.1"/>
</dbReference>
<evidence type="ECO:0000256" key="7">
    <source>
        <dbReference type="ARBA" id="ARBA00023125"/>
    </source>
</evidence>
<keyword evidence="13" id="KW-1185">Reference proteome</keyword>
<dbReference type="Gene3D" id="3.30.160.60">
    <property type="entry name" value="Classic Zinc Finger"/>
    <property type="match status" value="3"/>
</dbReference>
<dbReference type="PROSITE" id="PS50157">
    <property type="entry name" value="ZINC_FINGER_C2H2_2"/>
    <property type="match status" value="3"/>
</dbReference>
<dbReference type="GO" id="GO:0005634">
    <property type="term" value="C:nucleus"/>
    <property type="evidence" value="ECO:0007669"/>
    <property type="project" value="UniProtKB-SubCell"/>
</dbReference>
<evidence type="ECO:0000256" key="8">
    <source>
        <dbReference type="ARBA" id="ARBA00023242"/>
    </source>
</evidence>
<feature type="compositionally biased region" description="Basic and acidic residues" evidence="10">
    <location>
        <begin position="82"/>
        <end position="92"/>
    </location>
</feature>
<keyword evidence="6" id="KW-0862">Zinc</keyword>
<dbReference type="GO" id="GO:0000978">
    <property type="term" value="F:RNA polymerase II cis-regulatory region sequence-specific DNA binding"/>
    <property type="evidence" value="ECO:0007669"/>
    <property type="project" value="TreeGrafter"/>
</dbReference>
<name>A0A8C0U682_CYACU</name>
<dbReference type="InterPro" id="IPR036236">
    <property type="entry name" value="Znf_C2H2_sf"/>
</dbReference>
<feature type="domain" description="C2H2-type" evidence="11">
    <location>
        <begin position="144"/>
        <end position="171"/>
    </location>
</feature>
<protein>
    <submittedName>
        <fullName evidence="12">Zinc finger protein 239-like</fullName>
    </submittedName>
</protein>
<dbReference type="AlphaFoldDB" id="A0A8C0U682"/>
<keyword evidence="3" id="KW-0479">Metal-binding</keyword>
<dbReference type="GO" id="GO:0000981">
    <property type="term" value="F:DNA-binding transcription factor activity, RNA polymerase II-specific"/>
    <property type="evidence" value="ECO:0007669"/>
    <property type="project" value="TreeGrafter"/>
</dbReference>